<dbReference type="Gene3D" id="1.50.10.10">
    <property type="match status" value="1"/>
</dbReference>
<dbReference type="PANTHER" id="PTHR42899">
    <property type="entry name" value="SPERMATOGENESIS-ASSOCIATED PROTEIN 20"/>
    <property type="match status" value="1"/>
</dbReference>
<dbReference type="InterPro" id="IPR024705">
    <property type="entry name" value="Ssp411"/>
</dbReference>
<evidence type="ECO:0000313" key="2">
    <source>
        <dbReference type="EMBL" id="MBL0743516.1"/>
    </source>
</evidence>
<dbReference type="Proteomes" id="UP000613030">
    <property type="component" value="Unassembled WGS sequence"/>
</dbReference>
<comment type="caution">
    <text evidence="2">The sequence shown here is derived from an EMBL/GenBank/DDBJ whole genome shotgun (WGS) entry which is preliminary data.</text>
</comment>
<dbReference type="Gene3D" id="3.40.30.10">
    <property type="entry name" value="Glutaredoxin"/>
    <property type="match status" value="1"/>
</dbReference>
<accession>A0ABS1KVN8</accession>
<sequence>MPHTNRLIHSTSPYLLQHAHNPVDWFEWGPEALQKAKAEGKPILVSIGYSSCHWCHVMERESFEHDDIAAVMNASYVCIKVDREERPDIDSLYMEAVQALGVNGGWPLNVFLTPEQKPFFGGTYFSPASWVQVLQNIHKAFEGNRQQIEDTAEELRLHLLRSDVQRFKQTPSDSALQADLSDIFTKLQAHFDKQWGGMDRAPKFIMPSVWLFLLRHHYLTKDHASLEQVVLTLQRTASGGIYDQIGGGFARYSVDAYWFAPHFEKMLYDNAQLLSLYAEAYAITKSEIFKRVVYETFDWLQLEMTHPLGGFYSALDADSEGEEGQFYVWKKTELEKLLGENEPLISEYYNVKPGGNWEFGNNILTRHKADDVFLQAHGLSDDEWKTLQDSAKHTLHEARSKRVRPGLDDKVITAWNAMTVCGLVDAYRFFADQTFLDAAIRNMLFMEREVQQGNVLYRSWKGKHSVTTGFLDDYAYVIQAQLRLYQATFDERWIEKAAVLIDYVMDQFYDDTDGFFYYSSTSAEPLLSRKKEIFDNVIPSSNAIMAQNLFQAGTLLEREEWKSLAVAMAGSLAHLIKSEPNYMSQWAIAHTEIKKGMAEVALVGKDLHAVRQQWMQQYAPYALLQGTEHQSKLPLLHDKIASGDGPTLFVCYNKTCQLPVHRVEDAIAQLQ</sequence>
<reference evidence="2 3" key="1">
    <citation type="submission" date="2021-01" db="EMBL/GenBank/DDBJ databases">
        <title>Chryseolinea sp. Jin1 Genome sequencing and assembly.</title>
        <authorList>
            <person name="Kim I."/>
        </authorList>
    </citation>
    <scope>NUCLEOTIDE SEQUENCE [LARGE SCALE GENOMIC DNA]</scope>
    <source>
        <strain evidence="2 3">Jin1</strain>
    </source>
</reference>
<dbReference type="SUPFAM" id="SSF52833">
    <property type="entry name" value="Thioredoxin-like"/>
    <property type="match status" value="1"/>
</dbReference>
<organism evidence="2 3">
    <name type="scientific">Chryseolinea lacunae</name>
    <dbReference type="NCBI Taxonomy" id="2801331"/>
    <lineage>
        <taxon>Bacteria</taxon>
        <taxon>Pseudomonadati</taxon>
        <taxon>Bacteroidota</taxon>
        <taxon>Cytophagia</taxon>
        <taxon>Cytophagales</taxon>
        <taxon>Fulvivirgaceae</taxon>
        <taxon>Chryseolinea</taxon>
    </lineage>
</organism>
<dbReference type="RefSeq" id="WP_202012858.1">
    <property type="nucleotide sequence ID" value="NZ_JAERRB010000007.1"/>
</dbReference>
<name>A0ABS1KVN8_9BACT</name>
<feature type="domain" description="Spermatogenesis-associated protein 20-like TRX" evidence="1">
    <location>
        <begin position="4"/>
        <end position="156"/>
    </location>
</feature>
<dbReference type="InterPro" id="IPR036249">
    <property type="entry name" value="Thioredoxin-like_sf"/>
</dbReference>
<dbReference type="InterPro" id="IPR008928">
    <property type="entry name" value="6-hairpin_glycosidase_sf"/>
</dbReference>
<dbReference type="Pfam" id="PF03190">
    <property type="entry name" value="Thioredox_DsbH"/>
    <property type="match status" value="1"/>
</dbReference>
<protein>
    <submittedName>
        <fullName evidence="2">Thioredoxin domain-containing protein</fullName>
    </submittedName>
</protein>
<dbReference type="EMBL" id="JAERRB010000007">
    <property type="protein sequence ID" value="MBL0743516.1"/>
    <property type="molecule type" value="Genomic_DNA"/>
</dbReference>
<proteinExistence type="predicted"/>
<gene>
    <name evidence="2" type="ORF">JI741_19945</name>
</gene>
<evidence type="ECO:0000313" key="3">
    <source>
        <dbReference type="Proteomes" id="UP000613030"/>
    </source>
</evidence>
<dbReference type="PANTHER" id="PTHR42899:SF1">
    <property type="entry name" value="SPERMATOGENESIS-ASSOCIATED PROTEIN 20"/>
    <property type="match status" value="1"/>
</dbReference>
<dbReference type="PIRSF" id="PIRSF006402">
    <property type="entry name" value="UCP006402_thioredoxin"/>
    <property type="match status" value="1"/>
</dbReference>
<keyword evidence="3" id="KW-1185">Reference proteome</keyword>
<dbReference type="InterPro" id="IPR012341">
    <property type="entry name" value="6hp_glycosidase-like_sf"/>
</dbReference>
<dbReference type="InterPro" id="IPR004879">
    <property type="entry name" value="Ssp411-like_TRX"/>
</dbReference>
<dbReference type="SUPFAM" id="SSF48208">
    <property type="entry name" value="Six-hairpin glycosidases"/>
    <property type="match status" value="1"/>
</dbReference>
<dbReference type="CDD" id="cd02955">
    <property type="entry name" value="SSP411"/>
    <property type="match status" value="1"/>
</dbReference>
<evidence type="ECO:0000259" key="1">
    <source>
        <dbReference type="Pfam" id="PF03190"/>
    </source>
</evidence>